<dbReference type="AlphaFoldDB" id="A0A1M6VM45"/>
<organism evidence="2 3">
    <name type="scientific">Desulforamulus aeronauticus DSM 10349</name>
    <dbReference type="NCBI Taxonomy" id="1121421"/>
    <lineage>
        <taxon>Bacteria</taxon>
        <taxon>Bacillati</taxon>
        <taxon>Bacillota</taxon>
        <taxon>Clostridia</taxon>
        <taxon>Eubacteriales</taxon>
        <taxon>Peptococcaceae</taxon>
        <taxon>Desulforamulus</taxon>
    </lineage>
</organism>
<name>A0A1M6VM45_9FIRM</name>
<gene>
    <name evidence="2" type="ORF">SAMN02745123_03248</name>
</gene>
<proteinExistence type="predicted"/>
<feature type="region of interest" description="Disordered" evidence="1">
    <location>
        <begin position="148"/>
        <end position="222"/>
    </location>
</feature>
<dbReference type="EMBL" id="FRAR01000025">
    <property type="protein sequence ID" value="SHK82326.1"/>
    <property type="molecule type" value="Genomic_DNA"/>
</dbReference>
<sequence>MFDRVYRTCPTPKIVEVVQEFLSEIKIVKHQALKSNTIEPLEMIEEQPQHSMEKTFETEEAALTLDKSILEENEKIPQKINEIGQQEILEKIELFLDIEPTANFSQENSFDDEETKQSPVVTDDAYTEANNHSNISSPPQIVVQGSSFDEEKEAEQPMLLTDDASTETEDHPDNSSPPRMVVQKNLFDEEKETKQPMLLTDDTSTEAEDHPDNSSSPRTVVQ</sequence>
<feature type="non-terminal residue" evidence="2">
    <location>
        <position position="222"/>
    </location>
</feature>
<accession>A0A1M6VM45</accession>
<evidence type="ECO:0000313" key="2">
    <source>
        <dbReference type="EMBL" id="SHK82326.1"/>
    </source>
</evidence>
<reference evidence="3" key="1">
    <citation type="submission" date="2016-11" db="EMBL/GenBank/DDBJ databases">
        <authorList>
            <person name="Varghese N."/>
            <person name="Submissions S."/>
        </authorList>
    </citation>
    <scope>NUCLEOTIDE SEQUENCE [LARGE SCALE GENOMIC DNA]</scope>
    <source>
        <strain evidence="3">DSM 10349</strain>
    </source>
</reference>
<keyword evidence="3" id="KW-1185">Reference proteome</keyword>
<evidence type="ECO:0000256" key="1">
    <source>
        <dbReference type="SAM" id="MobiDB-lite"/>
    </source>
</evidence>
<dbReference type="Proteomes" id="UP000183997">
    <property type="component" value="Unassembled WGS sequence"/>
</dbReference>
<evidence type="ECO:0000313" key="3">
    <source>
        <dbReference type="Proteomes" id="UP000183997"/>
    </source>
</evidence>
<protein>
    <submittedName>
        <fullName evidence="2">Uncharacterized protein</fullName>
    </submittedName>
</protein>
<feature type="compositionally biased region" description="Polar residues" evidence="1">
    <location>
        <begin position="213"/>
        <end position="222"/>
    </location>
</feature>
<dbReference type="RefSeq" id="WP_175549046.1">
    <property type="nucleotide sequence ID" value="NZ_FRAR01000025.1"/>
</dbReference>